<dbReference type="Gene3D" id="3.30.1160.10">
    <property type="entry name" value="Cyanate lyase, C-terminal domain"/>
    <property type="match status" value="1"/>
</dbReference>
<dbReference type="GO" id="GO:0003677">
    <property type="term" value="F:DNA binding"/>
    <property type="evidence" value="ECO:0007669"/>
    <property type="project" value="InterPro"/>
</dbReference>
<dbReference type="NCBIfam" id="NF002773">
    <property type="entry name" value="PRK02866.1"/>
    <property type="match status" value="1"/>
</dbReference>
<dbReference type="SMART" id="SM01116">
    <property type="entry name" value="Cyanate_lyase"/>
    <property type="match status" value="1"/>
</dbReference>
<gene>
    <name evidence="3" type="primary">cynS</name>
    <name evidence="5" type="ORF">DT99_16455</name>
</gene>
<evidence type="ECO:0000256" key="2">
    <source>
        <dbReference type="ARBA" id="ARBA00023239"/>
    </source>
</evidence>
<evidence type="ECO:0000256" key="3">
    <source>
        <dbReference type="HAMAP-Rule" id="MF_00535"/>
    </source>
</evidence>
<evidence type="ECO:0000256" key="1">
    <source>
        <dbReference type="ARBA" id="ARBA00003561"/>
    </source>
</evidence>
<comment type="function">
    <text evidence="1 3">Catalyzes the reaction of cyanate with bicarbonate to produce ammonia and carbon dioxide.</text>
</comment>
<dbReference type="Gene3D" id="1.10.260.40">
    <property type="entry name" value="lambda repressor-like DNA-binding domains"/>
    <property type="match status" value="1"/>
</dbReference>
<name>A0A071MDE3_9BURK</name>
<dbReference type="PANTHER" id="PTHR34186:SF2">
    <property type="entry name" value="CYANATE HYDRATASE"/>
    <property type="match status" value="1"/>
</dbReference>
<keyword evidence="2 3" id="KW-0456">Lyase</keyword>
<dbReference type="EMBL" id="JJOA01000013">
    <property type="protein sequence ID" value="KEA58738.1"/>
    <property type="molecule type" value="Genomic_DNA"/>
</dbReference>
<dbReference type="OrthoDB" id="9785870at2"/>
<proteinExistence type="inferred from homology"/>
<dbReference type="CDD" id="cd00559">
    <property type="entry name" value="Cyanase_C"/>
    <property type="match status" value="1"/>
</dbReference>
<dbReference type="HAMAP" id="MF_00535">
    <property type="entry name" value="Cyanate_hydrat"/>
    <property type="match status" value="1"/>
</dbReference>
<accession>A0A071MDE3</accession>
<dbReference type="Pfam" id="PF21291">
    <property type="entry name" value="CYNS_N"/>
    <property type="match status" value="1"/>
</dbReference>
<dbReference type="InterPro" id="IPR003712">
    <property type="entry name" value="Cyanate_lyase_C"/>
</dbReference>
<dbReference type="PRINTS" id="PR01693">
    <property type="entry name" value="CYANASE"/>
</dbReference>
<sequence length="156" mass="16945">MIQSQHSQTARHALAETVVLAKARKNLSFAQLTEGTGLSEAFVTAALLGQHALPADAARVVADKLGLDDDAVLLLQTIPLRGSIDDRVPTDPTIYRFYEMLQVYGTTLKALVHEKFGDGIISAINFRLDLKKVDDPEGGSRAVITLDGKYLPTKPF</sequence>
<comment type="similarity">
    <text evidence="3">Belongs to the cyanase family.</text>
</comment>
<evidence type="ECO:0000259" key="4">
    <source>
        <dbReference type="SMART" id="SM01116"/>
    </source>
</evidence>
<dbReference type="NCBIfam" id="TIGR00673">
    <property type="entry name" value="cynS"/>
    <property type="match status" value="1"/>
</dbReference>
<dbReference type="PIRSF" id="PIRSF001263">
    <property type="entry name" value="Cyanate_hydratas"/>
    <property type="match status" value="1"/>
</dbReference>
<organism evidence="5">
    <name type="scientific">Burkholderia cenocepacia</name>
    <dbReference type="NCBI Taxonomy" id="95486"/>
    <lineage>
        <taxon>Bacteria</taxon>
        <taxon>Pseudomonadati</taxon>
        <taxon>Pseudomonadota</taxon>
        <taxon>Betaproteobacteria</taxon>
        <taxon>Burkholderiales</taxon>
        <taxon>Burkholderiaceae</taxon>
        <taxon>Burkholderia</taxon>
        <taxon>Burkholderia cepacia complex</taxon>
    </lineage>
</organism>
<feature type="domain" description="Cyanate lyase C-terminal" evidence="4">
    <location>
        <begin position="83"/>
        <end position="156"/>
    </location>
</feature>
<dbReference type="PANTHER" id="PTHR34186">
    <property type="entry name" value="CYANATE HYDRATASE"/>
    <property type="match status" value="1"/>
</dbReference>
<comment type="catalytic activity">
    <reaction evidence="3">
        <text>cyanate + hydrogencarbonate + 3 H(+) = NH4(+) + 2 CO2</text>
        <dbReference type="Rhea" id="RHEA:11120"/>
        <dbReference type="ChEBI" id="CHEBI:15378"/>
        <dbReference type="ChEBI" id="CHEBI:16526"/>
        <dbReference type="ChEBI" id="CHEBI:17544"/>
        <dbReference type="ChEBI" id="CHEBI:28938"/>
        <dbReference type="ChEBI" id="CHEBI:29195"/>
        <dbReference type="EC" id="4.2.1.104"/>
    </reaction>
</comment>
<dbReference type="EC" id="4.2.1.104" evidence="3"/>
<protein>
    <recommendedName>
        <fullName evidence="3">Cyanate hydratase</fullName>
        <shortName evidence="3">Cyanase</shortName>
        <ecNumber evidence="3">4.2.1.104</ecNumber>
    </recommendedName>
    <alternativeName>
        <fullName evidence="3">Cyanate hydrolase</fullName>
    </alternativeName>
    <alternativeName>
        <fullName evidence="3">Cyanate lyase</fullName>
    </alternativeName>
</protein>
<dbReference type="Pfam" id="PF02560">
    <property type="entry name" value="Cyanate_lyase"/>
    <property type="match status" value="1"/>
</dbReference>
<feature type="active site" evidence="3">
    <location>
        <position position="99"/>
    </location>
</feature>
<dbReference type="SUPFAM" id="SSF55234">
    <property type="entry name" value="Cyanase C-terminal domain"/>
    <property type="match status" value="1"/>
</dbReference>
<feature type="active site" evidence="3">
    <location>
        <position position="122"/>
    </location>
</feature>
<dbReference type="InterPro" id="IPR048564">
    <property type="entry name" value="CYNS_N"/>
</dbReference>
<reference evidence="5" key="1">
    <citation type="submission" date="2014-04" db="EMBL/GenBank/DDBJ databases">
        <title>In planta biocontrol of soil-borne Fusarium wilt of banana through a plant endophytic bacterium, Burkholderia cenocepacia 869T2.</title>
        <authorList>
            <person name="Ho Y.-N."/>
            <person name="Chiang H.-M."/>
            <person name="Chao C.-P."/>
            <person name="Su C.-C."/>
            <person name="Hsu H.-F."/>
            <person name="Guo C.-T."/>
            <person name="Hsieh J.-L."/>
            <person name="Huang C.-C."/>
        </authorList>
    </citation>
    <scope>NUCLEOTIDE SEQUENCE [LARGE SCALE GENOMIC DNA]</scope>
    <source>
        <strain evidence="5">869T2</strain>
    </source>
</reference>
<comment type="caution">
    <text evidence="5">The sequence shown here is derived from an EMBL/GenBank/DDBJ whole genome shotgun (WGS) entry which is preliminary data.</text>
</comment>
<dbReference type="SUPFAM" id="SSF47413">
    <property type="entry name" value="lambda repressor-like DNA-binding domains"/>
    <property type="match status" value="1"/>
</dbReference>
<feature type="active site" evidence="3">
    <location>
        <position position="96"/>
    </location>
</feature>
<dbReference type="AlphaFoldDB" id="A0A071MDE3"/>
<dbReference type="InterPro" id="IPR010982">
    <property type="entry name" value="Lambda_DNA-bd_dom_sf"/>
</dbReference>
<evidence type="ECO:0000313" key="5">
    <source>
        <dbReference type="EMBL" id="KEA58738.1"/>
    </source>
</evidence>
<dbReference type="InterPro" id="IPR036581">
    <property type="entry name" value="Cyanate_lyase_C_sf"/>
</dbReference>
<dbReference type="GO" id="GO:0008824">
    <property type="term" value="F:cyanate hydratase activity"/>
    <property type="evidence" value="ECO:0007669"/>
    <property type="project" value="UniProtKB-UniRule"/>
</dbReference>
<dbReference type="InterPro" id="IPR008076">
    <property type="entry name" value="Cyanase"/>
</dbReference>